<protein>
    <submittedName>
        <fullName evidence="4">Glutamate synthase domain-containing protein 2</fullName>
    </submittedName>
</protein>
<feature type="domain" description="Glutamate synthase" evidence="3">
    <location>
        <begin position="135"/>
        <end position="452"/>
    </location>
</feature>
<organism evidence="4 5">
    <name type="scientific">Acidiphilium rubrum</name>
    <dbReference type="NCBI Taxonomy" id="526"/>
    <lineage>
        <taxon>Bacteria</taxon>
        <taxon>Pseudomonadati</taxon>
        <taxon>Pseudomonadota</taxon>
        <taxon>Alphaproteobacteria</taxon>
        <taxon>Acetobacterales</taxon>
        <taxon>Acidocellaceae</taxon>
        <taxon>Acidiphilium</taxon>
    </lineage>
</organism>
<dbReference type="PIRSF" id="PIRSF006429">
    <property type="entry name" value="GOGAT_lg_2"/>
    <property type="match status" value="1"/>
</dbReference>
<proteinExistence type="inferred from homology"/>
<evidence type="ECO:0000256" key="2">
    <source>
        <dbReference type="PIRNR" id="PIRNR006429"/>
    </source>
</evidence>
<dbReference type="RefSeq" id="WP_035229114.1">
    <property type="nucleotide sequence ID" value="NZ_FTNE01000006.1"/>
</dbReference>
<keyword evidence="5" id="KW-1185">Reference proteome</keyword>
<dbReference type="GO" id="GO:0006537">
    <property type="term" value="P:glutamate biosynthetic process"/>
    <property type="evidence" value="ECO:0007669"/>
    <property type="project" value="InterPro"/>
</dbReference>
<dbReference type="InterPro" id="IPR002932">
    <property type="entry name" value="Glu_synthdom"/>
</dbReference>
<name>A0A8G2FLB4_ACIRU</name>
<dbReference type="PANTHER" id="PTHR43819">
    <property type="entry name" value="ARCHAEAL-TYPE GLUTAMATE SYNTHASE [NADPH]"/>
    <property type="match status" value="1"/>
</dbReference>
<sequence>MISMMVVALVGFGILAAISAVYIHDRRQTTHTILRNFPVIGHFRYFAETWGEYMRQYQYLPDWAERPFNRLERSWVYRSAKGVSNLVNFGSETVPSFIFRNAPFPVLDEEKRHYGGKLIGVAAGPGACRTPFLARHVFNISGMSYGALSHAAVLALSKGARLGGIWMSTGEGGLSDYHLAGGGDLIMQIGTAKYGVRDGAGALSDDRLRAIAAHEQVRMFEVKLAQGAKPGKGGILPAGKVTAEIAAIRGIPEGEASISPNRHHDIGSIAELGAFVARVRAVTGKPVGVKFVVGDIAFVEEWFADCVVHPEHCPDFVQVDGGEGGTGAAPAPLADYVGLPITQALPLVAAVRARHGLSDRVRIVASGKLITPDKVAWALCMGADFVSSARGFMFSLGCIQAMKCGSGRCPTGVTAVEPKLIAGLDPADKAVRVANYARQIIDEVEMIAHSCGLTDAAWFEPRHVTEIERGVGGFRAPST</sequence>
<accession>A0A8G2FLB4</accession>
<evidence type="ECO:0000313" key="5">
    <source>
        <dbReference type="Proteomes" id="UP000186308"/>
    </source>
</evidence>
<dbReference type="AlphaFoldDB" id="A0A8G2FLB4"/>
<dbReference type="Proteomes" id="UP000186308">
    <property type="component" value="Unassembled WGS sequence"/>
</dbReference>
<dbReference type="CDD" id="cd02808">
    <property type="entry name" value="GltS_FMN"/>
    <property type="match status" value="1"/>
</dbReference>
<evidence type="ECO:0000259" key="3">
    <source>
        <dbReference type="Pfam" id="PF01645"/>
    </source>
</evidence>
<evidence type="ECO:0000256" key="1">
    <source>
        <dbReference type="ARBA" id="ARBA00009716"/>
    </source>
</evidence>
<reference evidence="4 5" key="1">
    <citation type="submission" date="2017-01" db="EMBL/GenBank/DDBJ databases">
        <authorList>
            <person name="Varghese N."/>
            <person name="Submissions S."/>
        </authorList>
    </citation>
    <scope>NUCLEOTIDE SEQUENCE [LARGE SCALE GENOMIC DNA]</scope>
    <source>
        <strain evidence="4 5">ATCC 35905</strain>
    </source>
</reference>
<dbReference type="InterPro" id="IPR024188">
    <property type="entry name" value="GltB"/>
</dbReference>
<evidence type="ECO:0000313" key="4">
    <source>
        <dbReference type="EMBL" id="SIQ54670.1"/>
    </source>
</evidence>
<gene>
    <name evidence="4" type="ORF">SAMN05421828_10642</name>
</gene>
<dbReference type="EMBL" id="FTNE01000006">
    <property type="protein sequence ID" value="SIQ54670.1"/>
    <property type="molecule type" value="Genomic_DNA"/>
</dbReference>
<dbReference type="InterPro" id="IPR013785">
    <property type="entry name" value="Aldolase_TIM"/>
</dbReference>
<dbReference type="SUPFAM" id="SSF51395">
    <property type="entry name" value="FMN-linked oxidoreductases"/>
    <property type="match status" value="1"/>
</dbReference>
<dbReference type="Pfam" id="PF01645">
    <property type="entry name" value="Glu_synthase"/>
    <property type="match status" value="1"/>
</dbReference>
<comment type="similarity">
    <text evidence="1 2">Belongs to the glutamate synthase family.</text>
</comment>
<dbReference type="GO" id="GO:0015930">
    <property type="term" value="F:glutamate synthase activity"/>
    <property type="evidence" value="ECO:0007669"/>
    <property type="project" value="InterPro"/>
</dbReference>
<comment type="caution">
    <text evidence="4">The sequence shown here is derived from an EMBL/GenBank/DDBJ whole genome shotgun (WGS) entry which is preliminary data.</text>
</comment>
<dbReference type="PANTHER" id="PTHR43819:SF1">
    <property type="entry name" value="ARCHAEAL-TYPE GLUTAMATE SYNTHASE [NADPH]"/>
    <property type="match status" value="1"/>
</dbReference>
<dbReference type="Gene3D" id="3.20.20.70">
    <property type="entry name" value="Aldolase class I"/>
    <property type="match status" value="1"/>
</dbReference>